<evidence type="ECO:0000256" key="4">
    <source>
        <dbReference type="ARBA" id="ARBA00022475"/>
    </source>
</evidence>
<sequence>MMTTLSKSPVQARSTTVDLALVASFAALVAVCSILPAINVSTFAPITLQTFGVLLAGAVLGARRGVLAVLLWMAVGAIGMPVFAGGKAGLGVFAGPTGGYLVGMVLAVATCGLLVERLARRGRATQPVLVAAAGVPALVVLHVLGIVGLHLRADLSWSAAAAVDVVFVPGDLVKLVATALVAAAVHRAFPALLRRGA</sequence>
<dbReference type="Proteomes" id="UP000076976">
    <property type="component" value="Unassembled WGS sequence"/>
</dbReference>
<organism evidence="10 11">
    <name type="scientific">Janibacter melonis</name>
    <dbReference type="NCBI Taxonomy" id="262209"/>
    <lineage>
        <taxon>Bacteria</taxon>
        <taxon>Bacillati</taxon>
        <taxon>Actinomycetota</taxon>
        <taxon>Actinomycetes</taxon>
        <taxon>Micrococcales</taxon>
        <taxon>Intrasporangiaceae</taxon>
        <taxon>Janibacter</taxon>
    </lineage>
</organism>
<dbReference type="Gene3D" id="1.10.1760.20">
    <property type="match status" value="1"/>
</dbReference>
<keyword evidence="7 8" id="KW-0472">Membrane</keyword>
<dbReference type="RefSeq" id="WP_068272925.1">
    <property type="nucleotide sequence ID" value="NZ_JAMAYW010000013.1"/>
</dbReference>
<keyword evidence="6 9" id="KW-1133">Transmembrane helix</keyword>
<dbReference type="InterPro" id="IPR003784">
    <property type="entry name" value="BioY"/>
</dbReference>
<protein>
    <recommendedName>
        <fullName evidence="8">Biotin transporter</fullName>
    </recommendedName>
</protein>
<feature type="transmembrane region" description="Helical" evidence="9">
    <location>
        <begin position="20"/>
        <end position="38"/>
    </location>
</feature>
<comment type="similarity">
    <text evidence="2 8">Belongs to the BioY family.</text>
</comment>
<evidence type="ECO:0000256" key="8">
    <source>
        <dbReference type="PIRNR" id="PIRNR016661"/>
    </source>
</evidence>
<evidence type="ECO:0000313" key="11">
    <source>
        <dbReference type="Proteomes" id="UP000076976"/>
    </source>
</evidence>
<dbReference type="GO" id="GO:0005886">
    <property type="term" value="C:plasma membrane"/>
    <property type="evidence" value="ECO:0007669"/>
    <property type="project" value="UniProtKB-SubCell"/>
</dbReference>
<evidence type="ECO:0000313" key="10">
    <source>
        <dbReference type="EMBL" id="OAB87522.1"/>
    </source>
</evidence>
<dbReference type="EMBL" id="LQZG01000002">
    <property type="protein sequence ID" value="OAB87522.1"/>
    <property type="molecule type" value="Genomic_DNA"/>
</dbReference>
<proteinExistence type="inferred from homology"/>
<dbReference type="PANTHER" id="PTHR34295:SF4">
    <property type="entry name" value="BIOTIN TRANSPORTER BIOY-RELATED"/>
    <property type="match status" value="1"/>
</dbReference>
<dbReference type="STRING" id="262209.AWH69_05470"/>
<evidence type="ECO:0000256" key="7">
    <source>
        <dbReference type="ARBA" id="ARBA00023136"/>
    </source>
</evidence>
<keyword evidence="3 8" id="KW-0813">Transport</keyword>
<gene>
    <name evidence="10" type="ORF">AWH69_05470</name>
</gene>
<comment type="subcellular location">
    <subcellularLocation>
        <location evidence="1 8">Cell membrane</location>
        <topology evidence="1 8">Multi-pass membrane protein</topology>
    </subcellularLocation>
</comment>
<dbReference type="Pfam" id="PF02632">
    <property type="entry name" value="BioY"/>
    <property type="match status" value="1"/>
</dbReference>
<evidence type="ECO:0000256" key="6">
    <source>
        <dbReference type="ARBA" id="ARBA00022989"/>
    </source>
</evidence>
<name>A0A176QCW7_9MICO</name>
<feature type="transmembrane region" description="Helical" evidence="9">
    <location>
        <begin position="44"/>
        <end position="62"/>
    </location>
</feature>
<evidence type="ECO:0000256" key="5">
    <source>
        <dbReference type="ARBA" id="ARBA00022692"/>
    </source>
</evidence>
<feature type="transmembrane region" description="Helical" evidence="9">
    <location>
        <begin position="157"/>
        <end position="185"/>
    </location>
</feature>
<dbReference type="PIRSF" id="PIRSF016661">
    <property type="entry name" value="BioY"/>
    <property type="match status" value="1"/>
</dbReference>
<keyword evidence="5 9" id="KW-0812">Transmembrane</keyword>
<feature type="transmembrane region" description="Helical" evidence="9">
    <location>
        <begin position="69"/>
        <end position="86"/>
    </location>
</feature>
<reference evidence="10 11" key="1">
    <citation type="submission" date="2016-01" db="EMBL/GenBank/DDBJ databases">
        <title>Janibacter melonis strain CD11_4 genome sequencing and assembly.</title>
        <authorList>
            <person name="Nair G.R."/>
            <person name="Kaur G."/>
            <person name="Chander A.M."/>
            <person name="Mayilraj S."/>
        </authorList>
    </citation>
    <scope>NUCLEOTIDE SEQUENCE [LARGE SCALE GENOMIC DNA]</scope>
    <source>
        <strain evidence="10 11">CD11-4</strain>
    </source>
</reference>
<evidence type="ECO:0000256" key="2">
    <source>
        <dbReference type="ARBA" id="ARBA00010692"/>
    </source>
</evidence>
<feature type="transmembrane region" description="Helical" evidence="9">
    <location>
        <begin position="98"/>
        <end position="116"/>
    </location>
</feature>
<dbReference type="PANTHER" id="PTHR34295">
    <property type="entry name" value="BIOTIN TRANSPORTER BIOY"/>
    <property type="match status" value="1"/>
</dbReference>
<evidence type="ECO:0000256" key="9">
    <source>
        <dbReference type="SAM" id="Phobius"/>
    </source>
</evidence>
<comment type="caution">
    <text evidence="10">The sequence shown here is derived from an EMBL/GenBank/DDBJ whole genome shotgun (WGS) entry which is preliminary data.</text>
</comment>
<accession>A0A176QCW7</accession>
<evidence type="ECO:0000256" key="3">
    <source>
        <dbReference type="ARBA" id="ARBA00022448"/>
    </source>
</evidence>
<keyword evidence="4 8" id="KW-1003">Cell membrane</keyword>
<dbReference type="GO" id="GO:0015225">
    <property type="term" value="F:biotin transmembrane transporter activity"/>
    <property type="evidence" value="ECO:0007669"/>
    <property type="project" value="UniProtKB-UniRule"/>
</dbReference>
<evidence type="ECO:0000256" key="1">
    <source>
        <dbReference type="ARBA" id="ARBA00004651"/>
    </source>
</evidence>
<dbReference type="AlphaFoldDB" id="A0A176QCW7"/>
<feature type="transmembrane region" description="Helical" evidence="9">
    <location>
        <begin position="128"/>
        <end position="151"/>
    </location>
</feature>
<keyword evidence="11" id="KW-1185">Reference proteome</keyword>